<evidence type="ECO:0000313" key="2">
    <source>
        <dbReference type="Proteomes" id="UP000265955"/>
    </source>
</evidence>
<dbReference type="Proteomes" id="UP000265955">
    <property type="component" value="Unassembled WGS sequence"/>
</dbReference>
<comment type="caution">
    <text evidence="1">The sequence shown here is derived from an EMBL/GenBank/DDBJ whole genome shotgun (WGS) entry which is preliminary data.</text>
</comment>
<reference evidence="2" key="1">
    <citation type="submission" date="2018-09" db="EMBL/GenBank/DDBJ databases">
        <authorList>
            <person name="Zhu H."/>
        </authorList>
    </citation>
    <scope>NUCLEOTIDE SEQUENCE [LARGE SCALE GENOMIC DNA]</scope>
    <source>
        <strain evidence="2">K1R23-30</strain>
    </source>
</reference>
<dbReference type="AlphaFoldDB" id="A0A3A3FH34"/>
<keyword evidence="2" id="KW-1185">Reference proteome</keyword>
<sequence length="75" mass="8793">MADRNLLNAAYYELRRHPCENERVRIYRQTHQLHLLTAYDASFLVETIHAVKARRFEAMKHCGTHAAPDVDWATV</sequence>
<accession>A0A3A3FH34</accession>
<gene>
    <name evidence="1" type="ORF">D3871_29505</name>
</gene>
<name>A0A3A3FH34_9BURK</name>
<evidence type="ECO:0000313" key="1">
    <source>
        <dbReference type="EMBL" id="RJF92716.1"/>
    </source>
</evidence>
<protein>
    <submittedName>
        <fullName evidence="1">Uncharacterized protein</fullName>
    </submittedName>
</protein>
<proteinExistence type="predicted"/>
<dbReference type="EMBL" id="QYUO01000003">
    <property type="protein sequence ID" value="RJF92716.1"/>
    <property type="molecule type" value="Genomic_DNA"/>
</dbReference>
<organism evidence="1 2">
    <name type="scientific">Noviherbaspirillum saxi</name>
    <dbReference type="NCBI Taxonomy" id="2320863"/>
    <lineage>
        <taxon>Bacteria</taxon>
        <taxon>Pseudomonadati</taxon>
        <taxon>Pseudomonadota</taxon>
        <taxon>Betaproteobacteria</taxon>
        <taxon>Burkholderiales</taxon>
        <taxon>Oxalobacteraceae</taxon>
        <taxon>Noviherbaspirillum</taxon>
    </lineage>
</organism>